<evidence type="ECO:0000313" key="2">
    <source>
        <dbReference type="EMBL" id="QNO53467.1"/>
    </source>
</evidence>
<proteinExistence type="predicted"/>
<reference evidence="2" key="1">
    <citation type="submission" date="2020-06" db="EMBL/GenBank/DDBJ databases">
        <title>Unique genomic features of the anaerobic methanotrophic archaea.</title>
        <authorList>
            <person name="Chadwick G.L."/>
            <person name="Skennerton C.T."/>
            <person name="Laso-Perez R."/>
            <person name="Leu A.O."/>
            <person name="Speth D.R."/>
            <person name="Yu H."/>
            <person name="Morgan-Lang C."/>
            <person name="Hatzenpichler R."/>
            <person name="Goudeau D."/>
            <person name="Malmstrom R."/>
            <person name="Brazelton W.J."/>
            <person name="Woyke T."/>
            <person name="Hallam S.J."/>
            <person name="Tyson G.W."/>
            <person name="Wegener G."/>
            <person name="Boetius A."/>
            <person name="Orphan V."/>
        </authorList>
    </citation>
    <scope>NUCLEOTIDE SEQUENCE</scope>
</reference>
<gene>
    <name evidence="2" type="ORF">HCHKDHBN_00038</name>
</gene>
<dbReference type="GO" id="GO:0006313">
    <property type="term" value="P:DNA transposition"/>
    <property type="evidence" value="ECO:0007669"/>
    <property type="project" value="InterPro"/>
</dbReference>
<name>A0A7G9YZN3_9EURY</name>
<accession>A0A7G9YZN3</accession>
<feature type="domain" description="MULE transposase" evidence="1">
    <location>
        <begin position="95"/>
        <end position="154"/>
    </location>
</feature>
<protein>
    <recommendedName>
        <fullName evidence="1">MULE transposase domain-containing protein</fullName>
    </recommendedName>
</protein>
<sequence>MVAIGILRWLFDYQREEIRTILLSRGIHISTGEISNLSEEFLLRLYALHKRQVPQMKALFEKRGGVRLHLDGTGEAGNEIVFMAKEGETGITMDAQIIPTESKKYVKAFLQALYSLYGTPIVVVRDMSKQIREAVTEVFPEAQQQICHYHFVNNQGKLIFKEKYAAFRKSIVKMRILSQLKKMKEQICAKVCLASENVLVVAERKWIALAIEHLLIIRERSSNYPFVLPYLEIMNRILEIKNLNKRILEWNSSHNFDICEITEFSKKLDALTSNTIVNTQYANLKKIWGWFEKVRTTLKVGRHLSQNASETAPTKAQKMKEDMETTLAEIDKEGEASGGELLQAARQITKNCRQHANELFVEVKDNSGNVVEIMRDNNIEERSHRWSRMHIRRRTGRTRTTNEMAQYGALTAIFSNLETETYVNEILSDVKDFIRELQDISPEEIHRSRELIRPYVRKELIRSDSKRTNLLKEFINLLEDGYSVESWLTKLNFSNPIMTP</sequence>
<dbReference type="Pfam" id="PF10551">
    <property type="entry name" value="MULE"/>
    <property type="match status" value="1"/>
</dbReference>
<organism evidence="2">
    <name type="scientific">Candidatus Methanophagaceae archaeon ANME-1 ERB6</name>
    <dbReference type="NCBI Taxonomy" id="2759912"/>
    <lineage>
        <taxon>Archaea</taxon>
        <taxon>Methanobacteriati</taxon>
        <taxon>Methanobacteriota</taxon>
        <taxon>Stenosarchaea group</taxon>
        <taxon>Methanomicrobia</taxon>
        <taxon>Candidatus Methanophagales</taxon>
        <taxon>Candidatus Methanophagaceae</taxon>
    </lineage>
</organism>
<dbReference type="InterPro" id="IPR018289">
    <property type="entry name" value="MULE_transposase_dom"/>
</dbReference>
<evidence type="ECO:0000259" key="1">
    <source>
        <dbReference type="Pfam" id="PF10551"/>
    </source>
</evidence>
<dbReference type="GO" id="GO:0003677">
    <property type="term" value="F:DNA binding"/>
    <property type="evidence" value="ECO:0007669"/>
    <property type="project" value="UniProtKB-KW"/>
</dbReference>
<dbReference type="GO" id="GO:0004803">
    <property type="term" value="F:transposase activity"/>
    <property type="evidence" value="ECO:0007669"/>
    <property type="project" value="InterPro"/>
</dbReference>
<dbReference type="EMBL" id="MT631542">
    <property type="protein sequence ID" value="QNO53467.1"/>
    <property type="molecule type" value="Genomic_DNA"/>
</dbReference>
<dbReference type="AlphaFoldDB" id="A0A7G9YZN3"/>